<dbReference type="EMBL" id="LAEV01001982">
    <property type="protein sequence ID" value="KKA26776.1"/>
    <property type="molecule type" value="Genomic_DNA"/>
</dbReference>
<comment type="caution">
    <text evidence="2">The sequence shown here is derived from an EMBL/GenBank/DDBJ whole genome shotgun (WGS) entry which is preliminary data.</text>
</comment>
<feature type="compositionally biased region" description="Low complexity" evidence="1">
    <location>
        <begin position="100"/>
        <end position="111"/>
    </location>
</feature>
<feature type="region of interest" description="Disordered" evidence="1">
    <location>
        <begin position="100"/>
        <end position="166"/>
    </location>
</feature>
<feature type="compositionally biased region" description="Low complexity" evidence="1">
    <location>
        <begin position="137"/>
        <end position="158"/>
    </location>
</feature>
<accession>A0A0F4Z9G9</accession>
<evidence type="ECO:0000313" key="3">
    <source>
        <dbReference type="Proteomes" id="UP000033483"/>
    </source>
</evidence>
<keyword evidence="3" id="KW-1185">Reference proteome</keyword>
<dbReference type="Proteomes" id="UP000033483">
    <property type="component" value="Unassembled WGS sequence"/>
</dbReference>
<organism evidence="2 3">
    <name type="scientific">Thielaviopsis punctulata</name>
    <dbReference type="NCBI Taxonomy" id="72032"/>
    <lineage>
        <taxon>Eukaryota</taxon>
        <taxon>Fungi</taxon>
        <taxon>Dikarya</taxon>
        <taxon>Ascomycota</taxon>
        <taxon>Pezizomycotina</taxon>
        <taxon>Sordariomycetes</taxon>
        <taxon>Hypocreomycetidae</taxon>
        <taxon>Microascales</taxon>
        <taxon>Ceratocystidaceae</taxon>
        <taxon>Thielaviopsis</taxon>
    </lineage>
</organism>
<reference evidence="2 3" key="1">
    <citation type="submission" date="2015-03" db="EMBL/GenBank/DDBJ databases">
        <authorList>
            <person name="Radwan O."/>
            <person name="Al-Naeli F.A."/>
            <person name="Rendon G.A."/>
            <person name="Fields C."/>
        </authorList>
    </citation>
    <scope>NUCLEOTIDE SEQUENCE [LARGE SCALE GENOMIC DNA]</scope>
    <source>
        <strain evidence="2">CR-DP1</strain>
    </source>
</reference>
<dbReference type="AlphaFoldDB" id="A0A0F4Z9G9"/>
<gene>
    <name evidence="2" type="ORF">TD95_001692</name>
</gene>
<feature type="compositionally biased region" description="Basic and acidic residues" evidence="1">
    <location>
        <begin position="125"/>
        <end position="136"/>
    </location>
</feature>
<sequence>MAGDNVKVPASAGNYSAATIDTDLRTSINMALLRDGHVTKIQEHLLQSLNSNTSDWPTMVQNRALALLRSGEVTSFPALMRRMLDDVRAANSPITLAAVADGSSSLPNGSSSGAGGAIDDSSDTAVKKEDPDEGDAKNNGVANGKANGNGVANGTKGADASLTLPKTVVHDALRVTRECLEEVVSVEEEA</sequence>
<proteinExistence type="predicted"/>
<protein>
    <submittedName>
        <fullName evidence="2">Uncharacterized protein</fullName>
    </submittedName>
</protein>
<name>A0A0F4Z9G9_9PEZI</name>
<dbReference type="OrthoDB" id="5355007at2759"/>
<evidence type="ECO:0000256" key="1">
    <source>
        <dbReference type="SAM" id="MobiDB-lite"/>
    </source>
</evidence>
<evidence type="ECO:0000313" key="2">
    <source>
        <dbReference type="EMBL" id="KKA26776.1"/>
    </source>
</evidence>